<reference evidence="2" key="1">
    <citation type="journal article" date="2019" name="Curr. Biol.">
        <title>Genome Sequence of Striga asiatica Provides Insight into the Evolution of Plant Parasitism.</title>
        <authorList>
            <person name="Yoshida S."/>
            <person name="Kim S."/>
            <person name="Wafula E.K."/>
            <person name="Tanskanen J."/>
            <person name="Kim Y.M."/>
            <person name="Honaas L."/>
            <person name="Yang Z."/>
            <person name="Spallek T."/>
            <person name="Conn C.E."/>
            <person name="Ichihashi Y."/>
            <person name="Cheong K."/>
            <person name="Cui S."/>
            <person name="Der J.P."/>
            <person name="Gundlach H."/>
            <person name="Jiao Y."/>
            <person name="Hori C."/>
            <person name="Ishida J.K."/>
            <person name="Kasahara H."/>
            <person name="Kiba T."/>
            <person name="Kim M.S."/>
            <person name="Koo N."/>
            <person name="Laohavisit A."/>
            <person name="Lee Y.H."/>
            <person name="Lumba S."/>
            <person name="McCourt P."/>
            <person name="Mortimer J.C."/>
            <person name="Mutuku J.M."/>
            <person name="Nomura T."/>
            <person name="Sasaki-Sekimoto Y."/>
            <person name="Seto Y."/>
            <person name="Wang Y."/>
            <person name="Wakatake T."/>
            <person name="Sakakibara H."/>
            <person name="Demura T."/>
            <person name="Yamaguchi S."/>
            <person name="Yoneyama K."/>
            <person name="Manabe R.I."/>
            <person name="Nelson D.C."/>
            <person name="Schulman A.H."/>
            <person name="Timko M.P."/>
            <person name="dePamphilis C.W."/>
            <person name="Choi D."/>
            <person name="Shirasu K."/>
        </authorList>
    </citation>
    <scope>NUCLEOTIDE SEQUENCE [LARGE SCALE GENOMIC DNA]</scope>
    <source>
        <strain evidence="2">cv. UVA1</strain>
    </source>
</reference>
<dbReference type="EMBL" id="BKCP01001225">
    <property type="protein sequence ID" value="GER26806.1"/>
    <property type="molecule type" value="Genomic_DNA"/>
</dbReference>
<protein>
    <submittedName>
        <fullName evidence="1">Clavata3-like</fullName>
    </submittedName>
</protein>
<gene>
    <name evidence="1" type="ORF">STAS_02471</name>
</gene>
<evidence type="ECO:0000313" key="1">
    <source>
        <dbReference type="EMBL" id="GER26806.1"/>
    </source>
</evidence>
<keyword evidence="2" id="KW-1185">Reference proteome</keyword>
<sequence length="223" mass="24039">MLFFIANASPAVITLPAKRIPCFTFLSLMVSIGAEKKGGLKRKESRKVPVLAVFFPARSAMAAPKEWPASHTPDELPKVAMTWRTACMAVSKRDPISDDVDVELEVARERVPFGDGAAEGNDVAGGRGVVVGEAEDGAEYGGVGVVDELAVQLEAEGFEPRRGEGVGPGPVCLTVAFKDVDGLDKAGRDRPPVVGIRPVLGEEIDYRWLLRNPKDQQFPFRIP</sequence>
<accession>A0A5A7P1W0</accession>
<organism evidence="1 2">
    <name type="scientific">Striga asiatica</name>
    <name type="common">Asiatic witchweed</name>
    <name type="synonym">Buchnera asiatica</name>
    <dbReference type="NCBI Taxonomy" id="4170"/>
    <lineage>
        <taxon>Eukaryota</taxon>
        <taxon>Viridiplantae</taxon>
        <taxon>Streptophyta</taxon>
        <taxon>Embryophyta</taxon>
        <taxon>Tracheophyta</taxon>
        <taxon>Spermatophyta</taxon>
        <taxon>Magnoliopsida</taxon>
        <taxon>eudicotyledons</taxon>
        <taxon>Gunneridae</taxon>
        <taxon>Pentapetalae</taxon>
        <taxon>asterids</taxon>
        <taxon>lamiids</taxon>
        <taxon>Lamiales</taxon>
        <taxon>Orobanchaceae</taxon>
        <taxon>Buchnereae</taxon>
        <taxon>Striga</taxon>
    </lineage>
</organism>
<proteinExistence type="predicted"/>
<name>A0A5A7P1W0_STRAF</name>
<dbReference type="Proteomes" id="UP000325081">
    <property type="component" value="Unassembled WGS sequence"/>
</dbReference>
<dbReference type="AlphaFoldDB" id="A0A5A7P1W0"/>
<comment type="caution">
    <text evidence="1">The sequence shown here is derived from an EMBL/GenBank/DDBJ whole genome shotgun (WGS) entry which is preliminary data.</text>
</comment>
<evidence type="ECO:0000313" key="2">
    <source>
        <dbReference type="Proteomes" id="UP000325081"/>
    </source>
</evidence>